<dbReference type="InterPro" id="IPR032815">
    <property type="entry name" value="S8_pro-domain"/>
</dbReference>
<dbReference type="PROSITE" id="PS00136">
    <property type="entry name" value="SUBTILASE_ASP"/>
    <property type="match status" value="1"/>
</dbReference>
<dbReference type="OMA" id="MDASRMV"/>
<dbReference type="SMART" id="SM00261">
    <property type="entry name" value="FU"/>
    <property type="match status" value="3"/>
</dbReference>
<dbReference type="AlphaFoldDB" id="V4CJT1"/>
<feature type="signal peptide" evidence="15">
    <location>
        <begin position="1"/>
        <end position="17"/>
    </location>
</feature>
<dbReference type="SUPFAM" id="SSF57184">
    <property type="entry name" value="Growth factor receptor domain"/>
    <property type="match status" value="1"/>
</dbReference>
<evidence type="ECO:0000256" key="1">
    <source>
        <dbReference type="ARBA" id="ARBA00001913"/>
    </source>
</evidence>
<dbReference type="Gene3D" id="2.10.220.10">
    <property type="entry name" value="Hormone Receptor, Insulin-like Growth Factor Receptor 1, Chain A, domain 2"/>
    <property type="match status" value="2"/>
</dbReference>
<dbReference type="Gene3D" id="2.60.120.260">
    <property type="entry name" value="Galactose-binding domain-like"/>
    <property type="match status" value="1"/>
</dbReference>
<organism evidence="17 18">
    <name type="scientific">Lottia gigantea</name>
    <name type="common">Giant owl limpet</name>
    <dbReference type="NCBI Taxonomy" id="225164"/>
    <lineage>
        <taxon>Eukaryota</taxon>
        <taxon>Metazoa</taxon>
        <taxon>Spiralia</taxon>
        <taxon>Lophotrochozoa</taxon>
        <taxon>Mollusca</taxon>
        <taxon>Gastropoda</taxon>
        <taxon>Patellogastropoda</taxon>
        <taxon>Lottioidea</taxon>
        <taxon>Lottiidae</taxon>
        <taxon>Lottia</taxon>
    </lineage>
</organism>
<evidence type="ECO:0000256" key="3">
    <source>
        <dbReference type="ARBA" id="ARBA00022670"/>
    </source>
</evidence>
<feature type="active site" description="Charge relay system" evidence="12 13">
    <location>
        <position position="367"/>
    </location>
</feature>
<dbReference type="FunFam" id="3.40.50.200:FF:000001">
    <property type="entry name" value="Furin 2, isoform B"/>
    <property type="match status" value="1"/>
</dbReference>
<dbReference type="InterPro" id="IPR022398">
    <property type="entry name" value="Peptidase_S8_His-AS"/>
</dbReference>
<dbReference type="InterPro" id="IPR009030">
    <property type="entry name" value="Growth_fac_rcpt_cys_sf"/>
</dbReference>
<proteinExistence type="inferred from homology"/>
<evidence type="ECO:0000256" key="10">
    <source>
        <dbReference type="ARBA" id="ARBA00023157"/>
    </source>
</evidence>
<dbReference type="Proteomes" id="UP000030746">
    <property type="component" value="Unassembled WGS sequence"/>
</dbReference>
<dbReference type="GO" id="GO:0004252">
    <property type="term" value="F:serine-type endopeptidase activity"/>
    <property type="evidence" value="ECO:0007669"/>
    <property type="project" value="UniProtKB-UniRule"/>
</dbReference>
<dbReference type="InterPro" id="IPR006212">
    <property type="entry name" value="Furin_repeat"/>
</dbReference>
<evidence type="ECO:0000256" key="12">
    <source>
        <dbReference type="PIRSR" id="PIRSR615500-1"/>
    </source>
</evidence>
<evidence type="ECO:0000256" key="15">
    <source>
        <dbReference type="SAM" id="SignalP"/>
    </source>
</evidence>
<feature type="chain" id="PRO_5004718542" description="P/Homo B domain-containing protein" evidence="15">
    <location>
        <begin position="18"/>
        <end position="822"/>
    </location>
</feature>
<dbReference type="CDD" id="cd04059">
    <property type="entry name" value="Peptidases_S8_Protein_convertases_Kexins_Furin-like"/>
    <property type="match status" value="1"/>
</dbReference>
<dbReference type="CTD" id="20247238"/>
<evidence type="ECO:0000256" key="8">
    <source>
        <dbReference type="ARBA" id="ARBA00022837"/>
    </source>
</evidence>
<dbReference type="SUPFAM" id="SSF49785">
    <property type="entry name" value="Galactose-binding domain-like"/>
    <property type="match status" value="1"/>
</dbReference>
<comment type="similarity">
    <text evidence="2">Belongs to the peptidase S8 family. Furin subfamily.</text>
</comment>
<dbReference type="InterPro" id="IPR000209">
    <property type="entry name" value="Peptidase_S8/S53_dom"/>
</dbReference>
<keyword evidence="6 13" id="KW-0378">Hydrolase</keyword>
<reference evidence="17 18" key="1">
    <citation type="journal article" date="2013" name="Nature">
        <title>Insights into bilaterian evolution from three spiralian genomes.</title>
        <authorList>
            <person name="Simakov O."/>
            <person name="Marletaz F."/>
            <person name="Cho S.J."/>
            <person name="Edsinger-Gonzales E."/>
            <person name="Havlak P."/>
            <person name="Hellsten U."/>
            <person name="Kuo D.H."/>
            <person name="Larsson T."/>
            <person name="Lv J."/>
            <person name="Arendt D."/>
            <person name="Savage R."/>
            <person name="Osoegawa K."/>
            <person name="de Jong P."/>
            <person name="Grimwood J."/>
            <person name="Chapman J.A."/>
            <person name="Shapiro H."/>
            <person name="Aerts A."/>
            <person name="Otillar R.P."/>
            <person name="Terry A.Y."/>
            <person name="Boore J.L."/>
            <person name="Grigoriev I.V."/>
            <person name="Lindberg D.R."/>
            <person name="Seaver E.C."/>
            <person name="Weisblat D.A."/>
            <person name="Putnam N.H."/>
            <person name="Rokhsar D.S."/>
        </authorList>
    </citation>
    <scope>NUCLEOTIDE SEQUENCE [LARGE SCALE GENOMIC DNA]</scope>
</reference>
<dbReference type="PROSITE" id="PS51892">
    <property type="entry name" value="SUBTILASE"/>
    <property type="match status" value="1"/>
</dbReference>
<dbReference type="InterPro" id="IPR023828">
    <property type="entry name" value="Peptidase_S8_Ser-AS"/>
</dbReference>
<dbReference type="InterPro" id="IPR015500">
    <property type="entry name" value="Peptidase_S8_subtilisin-rel"/>
</dbReference>
<feature type="transmembrane region" description="Helical" evidence="14">
    <location>
        <begin position="760"/>
        <end position="784"/>
    </location>
</feature>
<dbReference type="PANTHER" id="PTHR42884">
    <property type="entry name" value="PROPROTEIN CONVERTASE SUBTILISIN/KEXIN-RELATED"/>
    <property type="match status" value="1"/>
</dbReference>
<feature type="active site" description="Charge relay system" evidence="12 13">
    <location>
        <position position="193"/>
    </location>
</feature>
<feature type="domain" description="P/Homo B" evidence="16">
    <location>
        <begin position="442"/>
        <end position="580"/>
    </location>
</feature>
<dbReference type="HOGENOM" id="CLU_002976_4_0_1"/>
<accession>V4CJT1</accession>
<keyword evidence="3 13" id="KW-0645">Protease</keyword>
<dbReference type="EMBL" id="KB200236">
    <property type="protein sequence ID" value="ESP02465.1"/>
    <property type="molecule type" value="Genomic_DNA"/>
</dbReference>
<dbReference type="GeneID" id="20247238"/>
<dbReference type="FunFam" id="2.60.120.260:FF:000006">
    <property type="entry name" value="Proprotein convertase subtilisin/kexin type 5"/>
    <property type="match status" value="1"/>
</dbReference>
<keyword evidence="8" id="KW-0106">Calcium</keyword>
<dbReference type="RefSeq" id="XP_009046851.1">
    <property type="nucleotide sequence ID" value="XM_009048603.1"/>
</dbReference>
<evidence type="ECO:0000256" key="11">
    <source>
        <dbReference type="ARBA" id="ARBA00023180"/>
    </source>
</evidence>
<dbReference type="KEGG" id="lgi:LOTGIDRAFT_224835"/>
<evidence type="ECO:0000256" key="14">
    <source>
        <dbReference type="SAM" id="Phobius"/>
    </source>
</evidence>
<dbReference type="GO" id="GO:0000139">
    <property type="term" value="C:Golgi membrane"/>
    <property type="evidence" value="ECO:0007669"/>
    <property type="project" value="TreeGrafter"/>
</dbReference>
<keyword evidence="7 13" id="KW-0720">Serine protease</keyword>
<comment type="cofactor">
    <cofactor evidence="1">
        <name>Ca(2+)</name>
        <dbReference type="ChEBI" id="CHEBI:29108"/>
    </cofactor>
</comment>
<dbReference type="SUPFAM" id="SSF54897">
    <property type="entry name" value="Protease propeptides/inhibitors"/>
    <property type="match status" value="1"/>
</dbReference>
<feature type="active site" description="Charge relay system" evidence="12 13">
    <location>
        <position position="152"/>
    </location>
</feature>
<evidence type="ECO:0000256" key="9">
    <source>
        <dbReference type="ARBA" id="ARBA00023145"/>
    </source>
</evidence>
<dbReference type="CDD" id="cd00064">
    <property type="entry name" value="FU"/>
    <property type="match status" value="2"/>
</dbReference>
<dbReference type="STRING" id="225164.V4CJT1"/>
<keyword evidence="5 15" id="KW-0732">Signal</keyword>
<dbReference type="PROSITE" id="PS00138">
    <property type="entry name" value="SUBTILASE_SER"/>
    <property type="match status" value="1"/>
</dbReference>
<dbReference type="PANTHER" id="PTHR42884:SF14">
    <property type="entry name" value="NEUROENDOCRINE CONVERTASE 1"/>
    <property type="match status" value="1"/>
</dbReference>
<dbReference type="PROSITE" id="PS51829">
    <property type="entry name" value="P_HOMO_B"/>
    <property type="match status" value="1"/>
</dbReference>
<evidence type="ECO:0000313" key="17">
    <source>
        <dbReference type="EMBL" id="ESP02465.1"/>
    </source>
</evidence>
<keyword evidence="18" id="KW-1185">Reference proteome</keyword>
<gene>
    <name evidence="17" type="ORF">LOTGIDRAFT_224835</name>
</gene>
<keyword evidence="9" id="KW-0865">Zymogen</keyword>
<dbReference type="GO" id="GO:0016485">
    <property type="term" value="P:protein processing"/>
    <property type="evidence" value="ECO:0007669"/>
    <property type="project" value="TreeGrafter"/>
</dbReference>
<dbReference type="PRINTS" id="PR00723">
    <property type="entry name" value="SUBTILISIN"/>
</dbReference>
<keyword evidence="4" id="KW-0165">Cleavage on pair of basic residues</keyword>
<dbReference type="PROSITE" id="PS00137">
    <property type="entry name" value="SUBTILASE_HIS"/>
    <property type="match status" value="1"/>
</dbReference>
<evidence type="ECO:0000313" key="18">
    <source>
        <dbReference type="Proteomes" id="UP000030746"/>
    </source>
</evidence>
<keyword evidence="14" id="KW-0812">Transmembrane</keyword>
<keyword evidence="10" id="KW-1015">Disulfide bond</keyword>
<keyword evidence="11" id="KW-0325">Glycoprotein</keyword>
<sequence>MYQLLWIVFLLIVTCQANYINQFAVHIKGGREGLNRVLRSTGLINKGQIGSIDDHYFLEIPNRQRRSATHSPEHHALLSNHQDVHWFEQQVHKPRYKRDLIKPNPNADEFNDSLYGAQWYLHGGGRGGFDMNVIPAWQKGYSGRNVVITILDDGIERNHPDLQQNYDPYASYDVNDHDNDPMPRYDPTDENRHGTRCAGEVSAVANNTVCGVGIAFNSKIGGVRMLDGEVYDAVEAASLSFNSTHIDIYSASWGPDDDGRVVDGPGPLAKKAFINGIAKGRQGKGSIYVWASGNGGNAQDSCNCDGYTNSVYTLSISSTSEHGSKPWYLEECSSTLASTYSSGSYSEKQIVTVDLHGRCTETHTGTSASAPLAAGVVALVLEANPSLTWRDVQYITLMTANPKPMVDGNWIVNGMGRKVSTRYGYGLMDASAMVDLAEVWTNVPEQHICEVFASANNIQLDGSKFVGYIDTKACDGLPNNVNHLEHVQVKISLHHKKRGDVIIHIKSPMGTKSLMLPRRPNDRQEGEFKSWPFLSVHFWGENPTGIWTLEIEDAKTYNPHGSTGGVLKSWSIILHGTEKEPVNLKNGTPVVAPVTTVASTTKQTSYTGPPTSPTPVICHSECKGNCTGPKPTECIDCKSVRIGSTGECVKSCDDGYYQNSDLCLNCHDTCKTCSGPTSSECITCPTNRYFTEKHHICVEECLPGYYNVEGNCLRCSKHCKECTEKDQCTACVKNMELFGTKCVRAGSKPHILIPDSMQGIVLALVILCVFLLCFVIMIVFFMYARNKNLFCWSYSYDKLPCSDDGVMPVSKSDYYDEDDISA</sequence>
<evidence type="ECO:0000256" key="6">
    <source>
        <dbReference type="ARBA" id="ARBA00022801"/>
    </source>
</evidence>
<dbReference type="InterPro" id="IPR023827">
    <property type="entry name" value="Peptidase_S8_Asp-AS"/>
</dbReference>
<dbReference type="InterPro" id="IPR038466">
    <property type="entry name" value="S8_pro-domain_sf"/>
</dbReference>
<name>V4CJT1_LOTGI</name>
<dbReference type="Pfam" id="PF01483">
    <property type="entry name" value="P_proprotein"/>
    <property type="match status" value="1"/>
</dbReference>
<evidence type="ECO:0000256" key="7">
    <source>
        <dbReference type="ARBA" id="ARBA00022825"/>
    </source>
</evidence>
<evidence type="ECO:0000256" key="4">
    <source>
        <dbReference type="ARBA" id="ARBA00022685"/>
    </source>
</evidence>
<keyword evidence="14" id="KW-0472">Membrane</keyword>
<evidence type="ECO:0000256" key="13">
    <source>
        <dbReference type="PROSITE-ProRule" id="PRU01240"/>
    </source>
</evidence>
<dbReference type="Pfam" id="PF00082">
    <property type="entry name" value="Peptidase_S8"/>
    <property type="match status" value="1"/>
</dbReference>
<dbReference type="InterPro" id="IPR002884">
    <property type="entry name" value="P_dom"/>
</dbReference>
<protein>
    <recommendedName>
        <fullName evidence="16">P/Homo B domain-containing protein</fullName>
    </recommendedName>
</protein>
<dbReference type="InterPro" id="IPR034182">
    <property type="entry name" value="Kexin/furin"/>
</dbReference>
<evidence type="ECO:0000256" key="5">
    <source>
        <dbReference type="ARBA" id="ARBA00022729"/>
    </source>
</evidence>
<dbReference type="OrthoDB" id="300641at2759"/>
<dbReference type="Gene3D" id="3.40.50.200">
    <property type="entry name" value="Peptidase S8/S53 domain"/>
    <property type="match status" value="1"/>
</dbReference>
<evidence type="ECO:0000259" key="16">
    <source>
        <dbReference type="PROSITE" id="PS51829"/>
    </source>
</evidence>
<dbReference type="Pfam" id="PF16470">
    <property type="entry name" value="S8_pro-domain"/>
    <property type="match status" value="1"/>
</dbReference>
<dbReference type="GO" id="GO:0005802">
    <property type="term" value="C:trans-Golgi network"/>
    <property type="evidence" value="ECO:0007669"/>
    <property type="project" value="TreeGrafter"/>
</dbReference>
<keyword evidence="14" id="KW-1133">Transmembrane helix</keyword>
<dbReference type="InterPro" id="IPR036852">
    <property type="entry name" value="Peptidase_S8/S53_dom_sf"/>
</dbReference>
<evidence type="ECO:0000256" key="2">
    <source>
        <dbReference type="ARBA" id="ARBA00005325"/>
    </source>
</evidence>
<dbReference type="SUPFAM" id="SSF52743">
    <property type="entry name" value="Subtilisin-like"/>
    <property type="match status" value="1"/>
</dbReference>
<dbReference type="InterPro" id="IPR008979">
    <property type="entry name" value="Galactose-bd-like_sf"/>
</dbReference>
<dbReference type="Gene3D" id="3.30.70.850">
    <property type="entry name" value="Peptidase S8, pro-domain"/>
    <property type="match status" value="1"/>
</dbReference>